<comment type="caution">
    <text evidence="12">The sequence shown here is derived from an EMBL/GenBank/DDBJ whole genome shotgun (WGS) entry which is preliminary data.</text>
</comment>
<dbReference type="EMBL" id="JACEFI010000044">
    <property type="protein sequence ID" value="KAH0591839.1"/>
    <property type="molecule type" value="Genomic_DNA"/>
</dbReference>
<keyword evidence="8" id="KW-0460">Magnesium</keyword>
<dbReference type="Pfam" id="PF03372">
    <property type="entry name" value="Exo_endo_phos"/>
    <property type="match status" value="1"/>
</dbReference>
<dbReference type="InterPro" id="IPR036691">
    <property type="entry name" value="Endo/exonu/phosph_ase_sf"/>
</dbReference>
<evidence type="ECO:0000256" key="2">
    <source>
        <dbReference type="ARBA" id="ARBA00001946"/>
    </source>
</evidence>
<evidence type="ECO:0000313" key="12">
    <source>
        <dbReference type="EMBL" id="KAH0591839.1"/>
    </source>
</evidence>
<evidence type="ECO:0000256" key="1">
    <source>
        <dbReference type="ARBA" id="ARBA00001936"/>
    </source>
</evidence>
<evidence type="ECO:0000259" key="11">
    <source>
        <dbReference type="Pfam" id="PF03372"/>
    </source>
</evidence>
<dbReference type="CDD" id="cd09080">
    <property type="entry name" value="TDP2"/>
    <property type="match status" value="1"/>
</dbReference>
<dbReference type="GO" id="GO:0003697">
    <property type="term" value="F:single-stranded DNA binding"/>
    <property type="evidence" value="ECO:0007669"/>
    <property type="project" value="TreeGrafter"/>
</dbReference>
<name>A0A9P8S2I9_9HYPO</name>
<feature type="domain" description="Endonuclease/exonuclease/phosphatase" evidence="11">
    <location>
        <begin position="77"/>
        <end position="329"/>
    </location>
</feature>
<dbReference type="GO" id="GO:0005737">
    <property type="term" value="C:cytoplasm"/>
    <property type="evidence" value="ECO:0007669"/>
    <property type="project" value="TreeGrafter"/>
</dbReference>
<dbReference type="GO" id="GO:0070260">
    <property type="term" value="F:5'-tyrosyl-DNA phosphodiesterase activity"/>
    <property type="evidence" value="ECO:0007669"/>
    <property type="project" value="TreeGrafter"/>
</dbReference>
<evidence type="ECO:0000256" key="6">
    <source>
        <dbReference type="ARBA" id="ARBA00022763"/>
    </source>
</evidence>
<protein>
    <recommendedName>
        <fullName evidence="11">Endonuclease/exonuclease/phosphatase domain-containing protein</fullName>
    </recommendedName>
</protein>
<evidence type="ECO:0000256" key="7">
    <source>
        <dbReference type="ARBA" id="ARBA00022801"/>
    </source>
</evidence>
<evidence type="ECO:0000256" key="5">
    <source>
        <dbReference type="ARBA" id="ARBA00022723"/>
    </source>
</evidence>
<keyword evidence="10" id="KW-0539">Nucleus</keyword>
<evidence type="ECO:0000256" key="8">
    <source>
        <dbReference type="ARBA" id="ARBA00022842"/>
    </source>
</evidence>
<comment type="subcellular location">
    <subcellularLocation>
        <location evidence="3">Nucleus</location>
        <location evidence="3">PML body</location>
    </subcellularLocation>
</comment>
<dbReference type="InterPro" id="IPR051547">
    <property type="entry name" value="TDP2-like"/>
</dbReference>
<dbReference type="SUPFAM" id="SSF56219">
    <property type="entry name" value="DNase I-like"/>
    <property type="match status" value="1"/>
</dbReference>
<keyword evidence="5" id="KW-0479">Metal-binding</keyword>
<evidence type="ECO:0000256" key="10">
    <source>
        <dbReference type="ARBA" id="ARBA00023242"/>
    </source>
</evidence>
<gene>
    <name evidence="12" type="ORF">MHUMG1_10405</name>
</gene>
<reference evidence="12 13" key="1">
    <citation type="submission" date="2020-07" db="EMBL/GenBank/DDBJ databases">
        <title>Metarhizium humberi genome.</title>
        <authorList>
            <person name="Lysoe E."/>
        </authorList>
    </citation>
    <scope>NUCLEOTIDE SEQUENCE [LARGE SCALE GENOMIC DNA]</scope>
    <source>
        <strain evidence="12 13">ESALQ1638</strain>
    </source>
</reference>
<proteinExistence type="predicted"/>
<comment type="cofactor">
    <cofactor evidence="1">
        <name>Mn(2+)</name>
        <dbReference type="ChEBI" id="CHEBI:29035"/>
    </cofactor>
</comment>
<sequence length="360" mass="40165">MMEFFSYIRTHYLSWSQSTPLPANLHDASATFQSWHEFNASVDQWTSVPVTETCSGRANREIKQRQWPIQASKFVLVTWNVDSSSALPATRISAIVSHIASSAPAVDVIFFQEVSRQALHSLLCDAQVRQYWYSSEADETNWHGQYFASMTLVSKRRFNHANGSLGPVWRYKYPSRFRRDALCCDVFLPSSAQSPNSEADVVRARLVNVHLDSLPIQPSQRPRQLSIVASVLRSASRGLVAGDFNPVLTEDATLISENHLIDAWHELHPDEPGFTWGVDEKQPFPPGRLDKVALVGLRPYHIEVMHPDNIDLGSDDGNRNASIKDAVNVCGETGLVKPSDQIVPWSDHSGLKCCVGLAGE</sequence>
<keyword evidence="13" id="KW-1185">Reference proteome</keyword>
<evidence type="ECO:0000313" key="13">
    <source>
        <dbReference type="Proteomes" id="UP000764110"/>
    </source>
</evidence>
<dbReference type="GO" id="GO:0046872">
    <property type="term" value="F:metal ion binding"/>
    <property type="evidence" value="ECO:0007669"/>
    <property type="project" value="UniProtKB-KW"/>
</dbReference>
<dbReference type="GO" id="GO:0004518">
    <property type="term" value="F:nuclease activity"/>
    <property type="evidence" value="ECO:0007669"/>
    <property type="project" value="UniProtKB-KW"/>
</dbReference>
<evidence type="ECO:0000256" key="9">
    <source>
        <dbReference type="ARBA" id="ARBA00023204"/>
    </source>
</evidence>
<keyword evidence="9" id="KW-0234">DNA repair</keyword>
<keyword evidence="4" id="KW-0540">Nuclease</keyword>
<dbReference type="PANTHER" id="PTHR15822:SF4">
    <property type="entry name" value="TYROSYL-DNA PHOSPHODIESTERASE 2"/>
    <property type="match status" value="1"/>
</dbReference>
<accession>A0A9P8S2I9</accession>
<dbReference type="Gene3D" id="3.60.10.10">
    <property type="entry name" value="Endonuclease/exonuclease/phosphatase"/>
    <property type="match status" value="1"/>
</dbReference>
<dbReference type="AlphaFoldDB" id="A0A9P8S2I9"/>
<dbReference type="InterPro" id="IPR005135">
    <property type="entry name" value="Endo/exonuclease/phosphatase"/>
</dbReference>
<dbReference type="GO" id="GO:0006302">
    <property type="term" value="P:double-strand break repair"/>
    <property type="evidence" value="ECO:0007669"/>
    <property type="project" value="TreeGrafter"/>
</dbReference>
<evidence type="ECO:0000256" key="3">
    <source>
        <dbReference type="ARBA" id="ARBA00004322"/>
    </source>
</evidence>
<comment type="cofactor">
    <cofactor evidence="2">
        <name>Mg(2+)</name>
        <dbReference type="ChEBI" id="CHEBI:18420"/>
    </cofactor>
</comment>
<dbReference type="PANTHER" id="PTHR15822">
    <property type="entry name" value="TRAF AND TNF RECEPTOR-ASSOCIATED PROTEIN"/>
    <property type="match status" value="1"/>
</dbReference>
<dbReference type="Proteomes" id="UP000764110">
    <property type="component" value="Unassembled WGS sequence"/>
</dbReference>
<organism evidence="12 13">
    <name type="scientific">Metarhizium humberi</name>
    <dbReference type="NCBI Taxonomy" id="2596975"/>
    <lineage>
        <taxon>Eukaryota</taxon>
        <taxon>Fungi</taxon>
        <taxon>Dikarya</taxon>
        <taxon>Ascomycota</taxon>
        <taxon>Pezizomycotina</taxon>
        <taxon>Sordariomycetes</taxon>
        <taxon>Hypocreomycetidae</taxon>
        <taxon>Hypocreales</taxon>
        <taxon>Clavicipitaceae</taxon>
        <taxon>Metarhizium</taxon>
    </lineage>
</organism>
<keyword evidence="6" id="KW-0227">DNA damage</keyword>
<evidence type="ECO:0000256" key="4">
    <source>
        <dbReference type="ARBA" id="ARBA00022722"/>
    </source>
</evidence>
<keyword evidence="7" id="KW-0378">Hydrolase</keyword>